<evidence type="ECO:0000313" key="1">
    <source>
        <dbReference type="EMBL" id="KAK7268996.1"/>
    </source>
</evidence>
<reference evidence="1 2" key="1">
    <citation type="submission" date="2024-01" db="EMBL/GenBank/DDBJ databases">
        <title>The genomes of 5 underutilized Papilionoideae crops provide insights into root nodulation and disease resistanc.</title>
        <authorList>
            <person name="Yuan L."/>
        </authorList>
    </citation>
    <scope>NUCLEOTIDE SEQUENCE [LARGE SCALE GENOMIC DNA]</scope>
    <source>
        <strain evidence="1">ZHUSHIDOU_FW_LH</strain>
        <tissue evidence="1">Leaf</tissue>
    </source>
</reference>
<evidence type="ECO:0000313" key="2">
    <source>
        <dbReference type="Proteomes" id="UP001372338"/>
    </source>
</evidence>
<dbReference type="AlphaFoldDB" id="A0AAN9F769"/>
<dbReference type="EMBL" id="JAYWIO010000004">
    <property type="protein sequence ID" value="KAK7268996.1"/>
    <property type="molecule type" value="Genomic_DNA"/>
</dbReference>
<proteinExistence type="predicted"/>
<sequence>MGHRNWSSIDMLYPVGKVYVSLDHNNESQCMSTKAPPGPGASGDNQLVLLFGNTTDNGTDTTKTSTTMPLSTTISSITNLTLTYFGNRNDLIAYIQGHIQNFMPLANLFLVQLLTKLVSS</sequence>
<comment type="caution">
    <text evidence="1">The sequence shown here is derived from an EMBL/GenBank/DDBJ whole genome shotgun (WGS) entry which is preliminary data.</text>
</comment>
<accession>A0AAN9F769</accession>
<dbReference type="Proteomes" id="UP001372338">
    <property type="component" value="Unassembled WGS sequence"/>
</dbReference>
<protein>
    <submittedName>
        <fullName evidence="1">Uncharacterized protein</fullName>
    </submittedName>
</protein>
<keyword evidence="2" id="KW-1185">Reference proteome</keyword>
<name>A0AAN9F769_CROPI</name>
<gene>
    <name evidence="1" type="ORF">RIF29_21710</name>
</gene>
<organism evidence="1 2">
    <name type="scientific">Crotalaria pallida</name>
    <name type="common">Smooth rattlebox</name>
    <name type="synonym">Crotalaria striata</name>
    <dbReference type="NCBI Taxonomy" id="3830"/>
    <lineage>
        <taxon>Eukaryota</taxon>
        <taxon>Viridiplantae</taxon>
        <taxon>Streptophyta</taxon>
        <taxon>Embryophyta</taxon>
        <taxon>Tracheophyta</taxon>
        <taxon>Spermatophyta</taxon>
        <taxon>Magnoliopsida</taxon>
        <taxon>eudicotyledons</taxon>
        <taxon>Gunneridae</taxon>
        <taxon>Pentapetalae</taxon>
        <taxon>rosids</taxon>
        <taxon>fabids</taxon>
        <taxon>Fabales</taxon>
        <taxon>Fabaceae</taxon>
        <taxon>Papilionoideae</taxon>
        <taxon>50 kb inversion clade</taxon>
        <taxon>genistoids sensu lato</taxon>
        <taxon>core genistoids</taxon>
        <taxon>Crotalarieae</taxon>
        <taxon>Crotalaria</taxon>
    </lineage>
</organism>